<dbReference type="InterPro" id="IPR011049">
    <property type="entry name" value="Serralysin-like_metalloprot_C"/>
</dbReference>
<dbReference type="InterPro" id="IPR037524">
    <property type="entry name" value="PA14/GLEYA"/>
</dbReference>
<keyword evidence="2" id="KW-0964">Secreted</keyword>
<evidence type="ECO:0000259" key="4">
    <source>
        <dbReference type="PROSITE" id="PS51820"/>
    </source>
</evidence>
<dbReference type="eggNOG" id="COG2931">
    <property type="taxonomic scope" value="Bacteria"/>
</dbReference>
<proteinExistence type="predicted"/>
<comment type="caution">
    <text evidence="5">The sequence shown here is derived from an EMBL/GenBank/DDBJ whole genome shotgun (WGS) entry which is preliminary data.</text>
</comment>
<dbReference type="PANTHER" id="PTHR38340:SF1">
    <property type="entry name" value="S-LAYER PROTEIN"/>
    <property type="match status" value="1"/>
</dbReference>
<feature type="domain" description="PA14" evidence="4">
    <location>
        <begin position="272"/>
        <end position="440"/>
    </location>
</feature>
<dbReference type="PANTHER" id="PTHR38340">
    <property type="entry name" value="S-LAYER PROTEIN"/>
    <property type="match status" value="1"/>
</dbReference>
<dbReference type="Proteomes" id="UP000030021">
    <property type="component" value="Unassembled WGS sequence"/>
</dbReference>
<dbReference type="HOGENOM" id="CLU_010616_1_0_5"/>
<accession>A0A0A0HQB1</accession>
<evidence type="ECO:0000313" key="5">
    <source>
        <dbReference type="EMBL" id="KGM88253.1"/>
    </source>
</evidence>
<gene>
    <name evidence="5" type="ORF">rosmuc_01948</name>
</gene>
<dbReference type="Gene3D" id="2.170.16.10">
    <property type="entry name" value="Hedgehog/Intein (Hint) domain"/>
    <property type="match status" value="1"/>
</dbReference>
<dbReference type="Gene3D" id="2.150.10.10">
    <property type="entry name" value="Serralysin-like metalloprotease, C-terminal"/>
    <property type="match status" value="2"/>
</dbReference>
<name>A0A0A0HQB1_9RHOB</name>
<dbReference type="Pfam" id="PF00353">
    <property type="entry name" value="HemolysinCabind"/>
    <property type="match status" value="3"/>
</dbReference>
<dbReference type="SUPFAM" id="SSF51120">
    <property type="entry name" value="beta-Roll"/>
    <property type="match status" value="2"/>
</dbReference>
<dbReference type="PATRIC" id="fig|1288298.3.peg.1965"/>
<dbReference type="AlphaFoldDB" id="A0A0A0HQB1"/>
<dbReference type="InterPro" id="IPR011658">
    <property type="entry name" value="PA14_dom"/>
</dbReference>
<dbReference type="SUPFAM" id="SSF51294">
    <property type="entry name" value="Hedgehog/intein (Hint) domain"/>
    <property type="match status" value="1"/>
</dbReference>
<sequence length="748" mass="77450">MPTTFNWIFLGTETDFLDPTEGNSNAENAALFENRTYGSALDPLYQRITSTTTINNGGAGGALDMNNTAANDAFTTDIGAGTQTFIFDGLSVFNATITYANGTTALVTAVLAQSTTGELFLAPEIGFNADVTAFEAGPIVSITLDSVNASTNTNLGADRVAQAWDNGIVEGTGGADLINGSYIEPVANGSDRVDNGDGLSGPGFNDDVINAGAGNDTVLAGLGNDSVQGGTGADSLSGESGNDTLLGQGGTDTLIGGAGDDSLEGGAGNDVLYGDGGTAARWSYDVYTRDFTSANGQAFTIESGTLAGSGTSAGFDVTGHGQQATGQFDPNDYGIIYTSNLIASADGVYRFTTTSDDGSTIRILDSNGNPLTFTNQIGTTGSFLDNDFHQAATTRFGDVTLEAGQSYTIEVRYWENLGGNVLSGTVTLPGGAVQDLASSPLIVGSDAIAGNDFLDGGAGADLLFGEGGNDTLIVGENDTLFGGDGDDLFVIEPPAETGTGTITIVGGEGGETNGDTLFLSPEARKADITFTNTDDAAGGLSGSFTLSDGTLVNFSEIENIICFTPGIGILTPRGERPVESLRAGDLVITRDHGPQPIRWIGRRTVPGIDRFAPVRVAAHVLDGARAPLLVSPQHRFLFTGYKAELLFGCDEVLVAARHLVDGLAVTQEEQAAVTYIHVMFDQHEVIYAEGAATESFHAGDIGISAISDQAREEMFSIFPELRSNPNAYGATARPCLKRHEAKLLQPCG</sequence>
<dbReference type="OrthoDB" id="6305173at2"/>
<dbReference type="InterPro" id="IPR036844">
    <property type="entry name" value="Hint_dom_sf"/>
</dbReference>
<comment type="subcellular location">
    <subcellularLocation>
        <location evidence="1">Secreted</location>
    </subcellularLocation>
</comment>
<reference evidence="5 6" key="1">
    <citation type="submission" date="2013-01" db="EMBL/GenBank/DDBJ databases">
        <authorList>
            <person name="Fiebig A."/>
            <person name="Goeker M."/>
            <person name="Klenk H.-P.P."/>
        </authorList>
    </citation>
    <scope>NUCLEOTIDE SEQUENCE [LARGE SCALE GENOMIC DNA]</scope>
    <source>
        <strain evidence="5 6">DSM 17069</strain>
    </source>
</reference>
<dbReference type="GO" id="GO:0005576">
    <property type="term" value="C:extracellular region"/>
    <property type="evidence" value="ECO:0007669"/>
    <property type="project" value="UniProtKB-SubCell"/>
</dbReference>
<dbReference type="SUPFAM" id="SSF56988">
    <property type="entry name" value="Anthrax protective antigen"/>
    <property type="match status" value="1"/>
</dbReference>
<dbReference type="InterPro" id="IPR018511">
    <property type="entry name" value="Hemolysin-typ_Ca-bd_CS"/>
</dbReference>
<dbReference type="PROSITE" id="PS00330">
    <property type="entry name" value="HEMOLYSIN_CALCIUM"/>
    <property type="match status" value="2"/>
</dbReference>
<organism evidence="5 6">
    <name type="scientific">Roseovarius mucosus DSM 17069</name>
    <dbReference type="NCBI Taxonomy" id="1288298"/>
    <lineage>
        <taxon>Bacteria</taxon>
        <taxon>Pseudomonadati</taxon>
        <taxon>Pseudomonadota</taxon>
        <taxon>Alphaproteobacteria</taxon>
        <taxon>Rhodobacterales</taxon>
        <taxon>Roseobacteraceae</taxon>
        <taxon>Roseovarius</taxon>
    </lineage>
</organism>
<dbReference type="InterPro" id="IPR028992">
    <property type="entry name" value="Hedgehog/Intein_dom"/>
</dbReference>
<evidence type="ECO:0000313" key="6">
    <source>
        <dbReference type="Proteomes" id="UP000030021"/>
    </source>
</evidence>
<evidence type="ECO:0000256" key="3">
    <source>
        <dbReference type="SAM" id="MobiDB-lite"/>
    </source>
</evidence>
<dbReference type="STRING" id="215743.ROSMUCSMR3_01179"/>
<dbReference type="Pfam" id="PF13403">
    <property type="entry name" value="Hint_2"/>
    <property type="match status" value="1"/>
</dbReference>
<dbReference type="GO" id="GO:0005509">
    <property type="term" value="F:calcium ion binding"/>
    <property type="evidence" value="ECO:0007669"/>
    <property type="project" value="InterPro"/>
</dbReference>
<feature type="region of interest" description="Disordered" evidence="3">
    <location>
        <begin position="230"/>
        <end position="261"/>
    </location>
</feature>
<evidence type="ECO:0000256" key="1">
    <source>
        <dbReference type="ARBA" id="ARBA00004613"/>
    </source>
</evidence>
<evidence type="ECO:0000256" key="2">
    <source>
        <dbReference type="ARBA" id="ARBA00022525"/>
    </source>
</evidence>
<protein>
    <submittedName>
        <fullName evidence="5">RTX toxin</fullName>
    </submittedName>
</protein>
<dbReference type="InterPro" id="IPR001343">
    <property type="entry name" value="Hemolysn_Ca-bd"/>
</dbReference>
<dbReference type="RefSeq" id="WP_037272689.1">
    <property type="nucleotide sequence ID" value="NZ_KN293979.1"/>
</dbReference>
<dbReference type="EMBL" id="AONH01000010">
    <property type="protein sequence ID" value="KGM88253.1"/>
    <property type="molecule type" value="Genomic_DNA"/>
</dbReference>
<dbReference type="InterPro" id="IPR050557">
    <property type="entry name" value="RTX_toxin/Mannuronan_C5-epim"/>
</dbReference>
<dbReference type="PROSITE" id="PS51820">
    <property type="entry name" value="PA14"/>
    <property type="match status" value="1"/>
</dbReference>
<dbReference type="Pfam" id="PF07691">
    <property type="entry name" value="PA14"/>
    <property type="match status" value="1"/>
</dbReference>
<dbReference type="PRINTS" id="PR00313">
    <property type="entry name" value="CABNDNGRPT"/>
</dbReference>